<dbReference type="InterPro" id="IPR015424">
    <property type="entry name" value="PyrdxlP-dep_Trfase"/>
</dbReference>
<dbReference type="Pfam" id="PF00266">
    <property type="entry name" value="Aminotran_5"/>
    <property type="match status" value="1"/>
</dbReference>
<dbReference type="Gene3D" id="3.90.1150.10">
    <property type="entry name" value="Aspartate Aminotransferase, domain 1"/>
    <property type="match status" value="1"/>
</dbReference>
<evidence type="ECO:0000313" key="3">
    <source>
        <dbReference type="EMBL" id="ETW92413.1"/>
    </source>
</evidence>
<proteinExistence type="predicted"/>
<gene>
    <name evidence="3" type="ORF">ETSY1_43725</name>
</gene>
<protein>
    <recommendedName>
        <fullName evidence="2">Aminotransferase class V domain-containing protein</fullName>
    </recommendedName>
</protein>
<dbReference type="Gene3D" id="3.40.640.10">
    <property type="entry name" value="Type I PLP-dependent aspartate aminotransferase-like (Major domain)"/>
    <property type="match status" value="1"/>
</dbReference>
<dbReference type="InterPro" id="IPR015421">
    <property type="entry name" value="PyrdxlP-dep_Trfase_major"/>
</dbReference>
<dbReference type="AlphaFoldDB" id="W4L2U9"/>
<organism evidence="3 4">
    <name type="scientific">Entotheonella factor</name>
    <dbReference type="NCBI Taxonomy" id="1429438"/>
    <lineage>
        <taxon>Bacteria</taxon>
        <taxon>Pseudomonadati</taxon>
        <taxon>Nitrospinota/Tectimicrobiota group</taxon>
        <taxon>Candidatus Tectimicrobiota</taxon>
        <taxon>Candidatus Entotheonellia</taxon>
        <taxon>Candidatus Entotheonellales</taxon>
        <taxon>Candidatus Entotheonellaceae</taxon>
        <taxon>Candidatus Entotheonella</taxon>
    </lineage>
</organism>
<dbReference type="SUPFAM" id="SSF53383">
    <property type="entry name" value="PLP-dependent transferases"/>
    <property type="match status" value="1"/>
</dbReference>
<keyword evidence="4" id="KW-1185">Reference proteome</keyword>
<dbReference type="InterPro" id="IPR000192">
    <property type="entry name" value="Aminotrans_V_dom"/>
</dbReference>
<keyword evidence="1" id="KW-0663">Pyridoxal phosphate</keyword>
<dbReference type="Proteomes" id="UP000019141">
    <property type="component" value="Unassembled WGS sequence"/>
</dbReference>
<dbReference type="PANTHER" id="PTHR43586">
    <property type="entry name" value="CYSTEINE DESULFURASE"/>
    <property type="match status" value="1"/>
</dbReference>
<sequence>MKTFLGASSAVVMPAMSATHAVYRTLNAILGKASGSNIVTTNLEHPAVGDSTYTLAKTYDKQRRVARVDPDTGRVSPEAILRLVDRQTDALAFVHGSNVTGAIADVKAIAAEARRLNPDMFIIVDGVQYASHHWVGFDDLGVDAYVFSPYKIFTIKGFGFAALSDRLAQLPHWSLRGHDVTNWTLGSSGESLYAAWSSVVDYLEWLGSHISPAGSRPERIAAAMSSSGHHTSSLLELLIHGYPGLPGLKSIEGVRLHAMADGIQDRLGLALFEIDGIGAEAATEAYLHHGVVVSFRTRDAYTKHTLEGLGLQEGIRVSTCHYTAPDEIEHFLRVTASIASAARR</sequence>
<evidence type="ECO:0000313" key="4">
    <source>
        <dbReference type="Proteomes" id="UP000019141"/>
    </source>
</evidence>
<feature type="domain" description="Aminotransferase class V" evidence="2">
    <location>
        <begin position="4"/>
        <end position="185"/>
    </location>
</feature>
<evidence type="ECO:0000256" key="1">
    <source>
        <dbReference type="ARBA" id="ARBA00022898"/>
    </source>
</evidence>
<accession>W4L2U9</accession>
<reference evidence="3 4" key="1">
    <citation type="journal article" date="2014" name="Nature">
        <title>An environmental bacterial taxon with a large and distinct metabolic repertoire.</title>
        <authorList>
            <person name="Wilson M.C."/>
            <person name="Mori T."/>
            <person name="Ruckert C."/>
            <person name="Uria A.R."/>
            <person name="Helf M.J."/>
            <person name="Takada K."/>
            <person name="Gernert C."/>
            <person name="Steffens U.A."/>
            <person name="Heycke N."/>
            <person name="Schmitt S."/>
            <person name="Rinke C."/>
            <person name="Helfrich E.J."/>
            <person name="Brachmann A.O."/>
            <person name="Gurgui C."/>
            <person name="Wakimoto T."/>
            <person name="Kracht M."/>
            <person name="Crusemann M."/>
            <person name="Hentschel U."/>
            <person name="Abe I."/>
            <person name="Matsunaga S."/>
            <person name="Kalinowski J."/>
            <person name="Takeyama H."/>
            <person name="Piel J."/>
        </authorList>
    </citation>
    <scope>NUCLEOTIDE SEQUENCE [LARGE SCALE GENOMIC DNA]</scope>
    <source>
        <strain evidence="4">TSY1</strain>
    </source>
</reference>
<dbReference type="HOGENOM" id="CLU_003433_2_2_7"/>
<dbReference type="InterPro" id="IPR015422">
    <property type="entry name" value="PyrdxlP-dep_Trfase_small"/>
</dbReference>
<name>W4L2U9_ENTF1</name>
<evidence type="ECO:0000259" key="2">
    <source>
        <dbReference type="Pfam" id="PF00266"/>
    </source>
</evidence>
<dbReference type="PANTHER" id="PTHR43586:SF8">
    <property type="entry name" value="CYSTEINE DESULFURASE 1, CHLOROPLASTIC"/>
    <property type="match status" value="1"/>
</dbReference>
<dbReference type="EMBL" id="AZHW01001491">
    <property type="protein sequence ID" value="ETW92413.1"/>
    <property type="molecule type" value="Genomic_DNA"/>
</dbReference>
<comment type="caution">
    <text evidence="3">The sequence shown here is derived from an EMBL/GenBank/DDBJ whole genome shotgun (WGS) entry which is preliminary data.</text>
</comment>